<sequence>MLEWKKRREEKQSLETQFIEEISWLPIISFIFGTITVGFLKAIGSQIWAGLKKYFSQAEEKKEMPSFEIQFSYKGVKIIAKFNNNDRKKIKDALKNLDGLLKSIPHKQNLNQITFVLDSTGDWKQQDSY</sequence>
<evidence type="ECO:0000256" key="1">
    <source>
        <dbReference type="SAM" id="Phobius"/>
    </source>
</evidence>
<evidence type="ECO:0000313" key="2">
    <source>
        <dbReference type="EMBL" id="AGB40721.1"/>
    </source>
</evidence>
<feature type="transmembrane region" description="Helical" evidence="1">
    <location>
        <begin position="22"/>
        <end position="43"/>
    </location>
</feature>
<dbReference type="KEGG" id="hhl:Halha_0748"/>
<dbReference type="Proteomes" id="UP000010880">
    <property type="component" value="Chromosome"/>
</dbReference>
<keyword evidence="3" id="KW-1185">Reference proteome</keyword>
<proteinExistence type="predicted"/>
<protein>
    <submittedName>
        <fullName evidence="2">Uncharacterized protein</fullName>
    </submittedName>
</protein>
<evidence type="ECO:0000313" key="3">
    <source>
        <dbReference type="Proteomes" id="UP000010880"/>
    </source>
</evidence>
<reference evidence="3" key="1">
    <citation type="submission" date="2012-02" db="EMBL/GenBank/DDBJ databases">
        <title>The complete genome of Halobacteroides halobius DSM 5150.</title>
        <authorList>
            <person name="Lucas S."/>
            <person name="Copeland A."/>
            <person name="Lapidus A."/>
            <person name="Glavina del Rio T."/>
            <person name="Dalin E."/>
            <person name="Tice H."/>
            <person name="Bruce D."/>
            <person name="Goodwin L."/>
            <person name="Pitluck S."/>
            <person name="Peters L."/>
            <person name="Mikhailova N."/>
            <person name="Gu W."/>
            <person name="Kyrpides N."/>
            <person name="Mavromatis K."/>
            <person name="Ivanova N."/>
            <person name="Brettin T."/>
            <person name="Detter J.C."/>
            <person name="Han C."/>
            <person name="Larimer F."/>
            <person name="Land M."/>
            <person name="Hauser L."/>
            <person name="Markowitz V."/>
            <person name="Cheng J.-F."/>
            <person name="Hugenholtz P."/>
            <person name="Woyke T."/>
            <person name="Wu D."/>
            <person name="Tindall B."/>
            <person name="Pomrenke H."/>
            <person name="Brambilla E."/>
            <person name="Klenk H.-P."/>
            <person name="Eisen J.A."/>
        </authorList>
    </citation>
    <scope>NUCLEOTIDE SEQUENCE [LARGE SCALE GENOMIC DNA]</scope>
    <source>
        <strain evidence="3">ATCC 35273 / DSM 5150 / MD-1</strain>
    </source>
</reference>
<keyword evidence="1" id="KW-1133">Transmembrane helix</keyword>
<dbReference type="AlphaFoldDB" id="L0K6R7"/>
<keyword evidence="1" id="KW-0472">Membrane</keyword>
<organism evidence="2 3">
    <name type="scientific">Halobacteroides halobius (strain ATCC 35273 / DSM 5150 / MD-1)</name>
    <dbReference type="NCBI Taxonomy" id="748449"/>
    <lineage>
        <taxon>Bacteria</taxon>
        <taxon>Bacillati</taxon>
        <taxon>Bacillota</taxon>
        <taxon>Clostridia</taxon>
        <taxon>Halanaerobiales</taxon>
        <taxon>Halobacteroidaceae</taxon>
        <taxon>Halobacteroides</taxon>
    </lineage>
</organism>
<dbReference type="OrthoDB" id="2113032at2"/>
<name>L0K6R7_HALHC</name>
<accession>L0K6R7</accession>
<dbReference type="RefSeq" id="WP_015326446.1">
    <property type="nucleotide sequence ID" value="NC_019978.1"/>
</dbReference>
<keyword evidence="1" id="KW-0812">Transmembrane</keyword>
<gene>
    <name evidence="2" type="ordered locus">Halha_0748</name>
</gene>
<dbReference type="EMBL" id="CP003359">
    <property type="protein sequence ID" value="AGB40721.1"/>
    <property type="molecule type" value="Genomic_DNA"/>
</dbReference>
<dbReference type="HOGENOM" id="CLU_1945764_0_0_9"/>
<dbReference type="STRING" id="748449.Halha_0748"/>